<dbReference type="Proteomes" id="UP001321473">
    <property type="component" value="Unassembled WGS sequence"/>
</dbReference>
<name>A0AAQ4FM29_AMBAM</name>
<evidence type="ECO:0000313" key="1">
    <source>
        <dbReference type="EMBL" id="KAK8788337.1"/>
    </source>
</evidence>
<evidence type="ECO:0000313" key="2">
    <source>
        <dbReference type="Proteomes" id="UP001321473"/>
    </source>
</evidence>
<accession>A0AAQ4FM29</accession>
<comment type="caution">
    <text evidence="1">The sequence shown here is derived from an EMBL/GenBank/DDBJ whole genome shotgun (WGS) entry which is preliminary data.</text>
</comment>
<reference evidence="1 2" key="1">
    <citation type="journal article" date="2023" name="Arcadia Sci">
        <title>De novo assembly of a long-read Amblyomma americanum tick genome.</title>
        <authorList>
            <person name="Chou S."/>
            <person name="Poskanzer K.E."/>
            <person name="Rollins M."/>
            <person name="Thuy-Boun P.S."/>
        </authorList>
    </citation>
    <scope>NUCLEOTIDE SEQUENCE [LARGE SCALE GENOMIC DNA]</scope>
    <source>
        <strain evidence="1">F_SG_1</strain>
        <tissue evidence="1">Salivary glands</tissue>
    </source>
</reference>
<protein>
    <submittedName>
        <fullName evidence="1">Uncharacterized protein</fullName>
    </submittedName>
</protein>
<proteinExistence type="predicted"/>
<sequence>MAWAWTIVGSRAFGRLSRVVSPSPLLPVLFVTSTAIRQLNRRLQPLCLFADGGLLLLHKDNIMKMSQSDLGSIEKEIQCLDCTRIASKVKSLSAAFSDCGVELNTPCGSTGNRTTCWIAWHLPDLNKVLCTVSVQVVEHTPGAFTMNCVSSDDTDYDSFYLESAILVYWLLRCHRCIKRLELAGTVVFLTNFPMLFCKALRVNKGLEQVLIDTTQMWDVWHGMHVSSVLASTLATRPCKKWPALLGEVQWIAWSHATACQRELHRSYYVQ</sequence>
<gene>
    <name evidence="1" type="ORF">V5799_021890</name>
</gene>
<organism evidence="1 2">
    <name type="scientific">Amblyomma americanum</name>
    <name type="common">Lone star tick</name>
    <dbReference type="NCBI Taxonomy" id="6943"/>
    <lineage>
        <taxon>Eukaryota</taxon>
        <taxon>Metazoa</taxon>
        <taxon>Ecdysozoa</taxon>
        <taxon>Arthropoda</taxon>
        <taxon>Chelicerata</taxon>
        <taxon>Arachnida</taxon>
        <taxon>Acari</taxon>
        <taxon>Parasitiformes</taxon>
        <taxon>Ixodida</taxon>
        <taxon>Ixodoidea</taxon>
        <taxon>Ixodidae</taxon>
        <taxon>Amblyomminae</taxon>
        <taxon>Amblyomma</taxon>
    </lineage>
</organism>
<dbReference type="AlphaFoldDB" id="A0AAQ4FM29"/>
<keyword evidence="2" id="KW-1185">Reference proteome</keyword>
<dbReference type="EMBL" id="JARKHS020000921">
    <property type="protein sequence ID" value="KAK8788337.1"/>
    <property type="molecule type" value="Genomic_DNA"/>
</dbReference>